<dbReference type="InterPro" id="IPR006015">
    <property type="entry name" value="Universal_stress_UspA"/>
</dbReference>
<dbReference type="PIRSF" id="PIRSF006276">
    <property type="entry name" value="UspA"/>
    <property type="match status" value="1"/>
</dbReference>
<comment type="caution">
    <text evidence="3">The sequence shown here is derived from an EMBL/GenBank/DDBJ whole genome shotgun (WGS) entry which is preliminary data.</text>
</comment>
<evidence type="ECO:0000313" key="3">
    <source>
        <dbReference type="EMBL" id="MFC7136201.1"/>
    </source>
</evidence>
<dbReference type="PANTHER" id="PTHR46268">
    <property type="entry name" value="STRESS RESPONSE PROTEIN NHAX"/>
    <property type="match status" value="1"/>
</dbReference>
<dbReference type="EMBL" id="JBHSZG010000001">
    <property type="protein sequence ID" value="MFC7136201.1"/>
    <property type="molecule type" value="Genomic_DNA"/>
</dbReference>
<feature type="domain" description="UspA" evidence="2">
    <location>
        <begin position="1"/>
        <end position="137"/>
    </location>
</feature>
<dbReference type="InterPro" id="IPR006016">
    <property type="entry name" value="UspA"/>
</dbReference>
<evidence type="ECO:0000259" key="2">
    <source>
        <dbReference type="Pfam" id="PF00582"/>
    </source>
</evidence>
<comment type="similarity">
    <text evidence="1">Belongs to the universal stress protein A family.</text>
</comment>
<organism evidence="3 4">
    <name type="scientific">Halobaculum litoreum</name>
    <dbReference type="NCBI Taxonomy" id="3031998"/>
    <lineage>
        <taxon>Archaea</taxon>
        <taxon>Methanobacteriati</taxon>
        <taxon>Methanobacteriota</taxon>
        <taxon>Stenosarchaea group</taxon>
        <taxon>Halobacteria</taxon>
        <taxon>Halobacteriales</taxon>
        <taxon>Haloferacaceae</taxon>
        <taxon>Halobaculum</taxon>
    </lineage>
</organism>
<keyword evidence="4" id="KW-1185">Reference proteome</keyword>
<dbReference type="RefSeq" id="WP_284012330.1">
    <property type="nucleotide sequence ID" value="NZ_CP126156.1"/>
</dbReference>
<dbReference type="CDD" id="cd00293">
    <property type="entry name" value="USP-like"/>
    <property type="match status" value="1"/>
</dbReference>
<dbReference type="AlphaFoldDB" id="A0ABD5XNJ3"/>
<gene>
    <name evidence="3" type="ORF">ACFQRB_05760</name>
</gene>
<dbReference type="PRINTS" id="PR01438">
    <property type="entry name" value="UNVRSLSTRESS"/>
</dbReference>
<sequence>MYDRILVPTDGSDAVDPAVDRALDLAATYDATLHALAVVEPIYTVNEGLGSIFDTLESDARAAVAAVAERGEAADVTVVTATRTGVPHGEILDYADEEGVDLIVMGTHGRTGLDRYLLGSVTEKVVRLSEVPVLTVRRDPDGVADE</sequence>
<evidence type="ECO:0000313" key="4">
    <source>
        <dbReference type="Proteomes" id="UP001596368"/>
    </source>
</evidence>
<dbReference type="GeneID" id="81122311"/>
<proteinExistence type="inferred from homology"/>
<evidence type="ECO:0000256" key="1">
    <source>
        <dbReference type="ARBA" id="ARBA00008791"/>
    </source>
</evidence>
<dbReference type="Pfam" id="PF00582">
    <property type="entry name" value="Usp"/>
    <property type="match status" value="1"/>
</dbReference>
<accession>A0ABD5XNJ3</accession>
<dbReference type="Gene3D" id="3.40.50.620">
    <property type="entry name" value="HUPs"/>
    <property type="match status" value="1"/>
</dbReference>
<reference evidence="3 4" key="1">
    <citation type="journal article" date="2019" name="Int. J. Syst. Evol. Microbiol.">
        <title>The Global Catalogue of Microorganisms (GCM) 10K type strain sequencing project: providing services to taxonomists for standard genome sequencing and annotation.</title>
        <authorList>
            <consortium name="The Broad Institute Genomics Platform"/>
            <consortium name="The Broad Institute Genome Sequencing Center for Infectious Disease"/>
            <person name="Wu L."/>
            <person name="Ma J."/>
        </authorList>
    </citation>
    <scope>NUCLEOTIDE SEQUENCE [LARGE SCALE GENOMIC DNA]</scope>
    <source>
        <strain evidence="3 4">DT92</strain>
    </source>
</reference>
<dbReference type="SUPFAM" id="SSF52402">
    <property type="entry name" value="Adenine nucleotide alpha hydrolases-like"/>
    <property type="match status" value="1"/>
</dbReference>
<name>A0ABD5XNJ3_9EURY</name>
<dbReference type="PANTHER" id="PTHR46268:SF6">
    <property type="entry name" value="UNIVERSAL STRESS PROTEIN UP12"/>
    <property type="match status" value="1"/>
</dbReference>
<dbReference type="Proteomes" id="UP001596368">
    <property type="component" value="Unassembled WGS sequence"/>
</dbReference>
<protein>
    <submittedName>
        <fullName evidence="3">Universal stress protein</fullName>
    </submittedName>
</protein>
<dbReference type="InterPro" id="IPR014729">
    <property type="entry name" value="Rossmann-like_a/b/a_fold"/>
</dbReference>